<proteinExistence type="predicted"/>
<comment type="caution">
    <text evidence="7">The sequence shown here is derived from an EMBL/GenBank/DDBJ whole genome shotgun (WGS) entry which is preliminary data.</text>
</comment>
<feature type="region of interest" description="Disordered" evidence="5">
    <location>
        <begin position="493"/>
        <end position="580"/>
    </location>
</feature>
<dbReference type="InterPro" id="IPR016355">
    <property type="entry name" value="NR5-like"/>
</dbReference>
<dbReference type="SMART" id="SM00430">
    <property type="entry name" value="HOLI"/>
    <property type="match status" value="1"/>
</dbReference>
<dbReference type="InterPro" id="IPR001723">
    <property type="entry name" value="Nuclear_hrmn_rcpt"/>
</dbReference>
<feature type="region of interest" description="Disordered" evidence="5">
    <location>
        <begin position="911"/>
        <end position="944"/>
    </location>
</feature>
<dbReference type="PRINTS" id="PR00398">
    <property type="entry name" value="STRDHORMONER"/>
</dbReference>
<feature type="compositionally biased region" description="Polar residues" evidence="5">
    <location>
        <begin position="912"/>
        <end position="922"/>
    </location>
</feature>
<keyword evidence="3" id="KW-0804">Transcription</keyword>
<feature type="compositionally biased region" description="Acidic residues" evidence="5">
    <location>
        <begin position="532"/>
        <end position="568"/>
    </location>
</feature>
<evidence type="ECO:0000256" key="1">
    <source>
        <dbReference type="ARBA" id="ARBA00004123"/>
    </source>
</evidence>
<protein>
    <recommendedName>
        <fullName evidence="6">NR LBD domain-containing protein</fullName>
    </recommendedName>
</protein>
<keyword evidence="8" id="KW-1185">Reference proteome</keyword>
<reference evidence="7 8" key="1">
    <citation type="journal article" date="2019" name="Gigascience">
        <title>Whole-genome sequence of the oriental lung fluke Paragonimus westermani.</title>
        <authorList>
            <person name="Oey H."/>
            <person name="Zakrzewski M."/>
            <person name="Narain K."/>
            <person name="Devi K.R."/>
            <person name="Agatsuma T."/>
            <person name="Nawaratna S."/>
            <person name="Gobert G.N."/>
            <person name="Jones M.K."/>
            <person name="Ragan M.A."/>
            <person name="McManus D.P."/>
            <person name="Krause L."/>
        </authorList>
    </citation>
    <scope>NUCLEOTIDE SEQUENCE [LARGE SCALE GENOMIC DNA]</scope>
    <source>
        <strain evidence="7 8">IND2009</strain>
    </source>
</reference>
<dbReference type="PANTHER" id="PTHR24086">
    <property type="entry name" value="NUCLEAR RECEPTOR SUBFAMILY 5 GROUP A"/>
    <property type="match status" value="1"/>
</dbReference>
<evidence type="ECO:0000256" key="2">
    <source>
        <dbReference type="ARBA" id="ARBA00023015"/>
    </source>
</evidence>
<evidence type="ECO:0000259" key="6">
    <source>
        <dbReference type="PROSITE" id="PS51843"/>
    </source>
</evidence>
<dbReference type="AlphaFoldDB" id="A0A5J4NF22"/>
<feature type="domain" description="NR LBD" evidence="6">
    <location>
        <begin position="824"/>
        <end position="1117"/>
    </location>
</feature>
<dbReference type="InterPro" id="IPR000536">
    <property type="entry name" value="Nucl_hrmn_rcpt_lig-bd"/>
</dbReference>
<evidence type="ECO:0000256" key="4">
    <source>
        <dbReference type="ARBA" id="ARBA00023170"/>
    </source>
</evidence>
<feature type="non-terminal residue" evidence="7">
    <location>
        <position position="1"/>
    </location>
</feature>
<dbReference type="PROSITE" id="PS51843">
    <property type="entry name" value="NR_LBD"/>
    <property type="match status" value="1"/>
</dbReference>
<evidence type="ECO:0000256" key="3">
    <source>
        <dbReference type="ARBA" id="ARBA00023163"/>
    </source>
</evidence>
<feature type="compositionally biased region" description="Polar residues" evidence="5">
    <location>
        <begin position="933"/>
        <end position="943"/>
    </location>
</feature>
<sequence length="1220" mass="132691">VLPPEFLSGPSTSAFLQKYHLDDIKLTPVDVLSADQLQSEQPHRTSFTGLGSHLSPVCSPDLTSSHHLKHTLATSSTVRSTIASSGSGPTSSDLCWTSTAMVIAAAAAVAVASASTSLTQGSACIAVNRSPSPRIKGMVHNLSLCPHKDVTTVKASVCARWPVDTDTDPRQSSSVESLIFRVIVFLVHSQLECSSPRSSLYSTASVTTTVTKTTGTTVSTPTSTSGTIRMASDSALTHASSQSTSPKRFRFSGPETLFTHTLDSAGSAAVTGSIPLPTYPSAQNPYRQQSFAYDFNQALSHLRQTNVNDSWSHHSTQGYPQSSDVQIPNSHELRTRHSMVEYPIFSRSRLPDDLSSTAVSSCQGQHYTSSGVAPSRRSTSLITSYLAPNLVGPSVAGSYSPQHSIGQLHSSLKTSRIVPESFSVNSVNFDMNAGKHTYSVPTQSGLPFGTSMIHPSYQSNLMLPHSLVPAGVDCKHPSSSSSTQVDTLRCRPAVGNHNSLSDNAEVSEGSVESETDIDPGTSQAVELFGNSESEEEEGDVDDNGEDEFPDDDDEDEVDEDDCEEDYADIESGGSTDDFTAHAPFGGLNSLHYSANANGKSGGPPHCLTNAGTPAKKTQLDLSQLFAVATEHDQKLSELVQQFIPLFRILLFHDFFDKLLCTLISVDNFLFNPLLDLSIHRFQPGILLQQIKMHLTEVRSCPDDKSELQPCLDMSHSVPANNNHNDFFGEIPVKTEPEPSKPQPIASLSTPEPIVYNNEPLCSSTHPTSSTSFGSTPSSSRVGTFEAACHTDPEVPLTTNTRINEASGLGDSTRSYLEQLRLAAQEDTVVVGVGTHERNSDPTAAEHLLCSLCCLLENGLFYLVDWMGQTELFKIIPVGDKMQLLNSSWSEIVLLEYLHCYLFHNQDNRDNNHPSGHSMTVQPCPSPPIGRPHFQSTNSPNTASALPHSVSREVCDLMDSTLEWFLGTTDFRRKLEDLITQFERLKLDQKEFTCLKFIALFNPAKHDLALNSSQSYVMRVQGRLCRFLLRRSHRASRISTSVCHTSRFNATPAPWSSSCSHELTTTWQSSTTDRFANILLQLTEVKYLAFQLESFLLARYRAGKIPHESLLTEMLLTKRARSYSTLNSSQTYRSTVDSGGTSIDIGLRPTTGSPKDSIPVASSLSDNLVAAGLHHGPEAVYHVNTPTAVIDPSPLASRSPASVAFHRHQFDESVNPTIVLS</sequence>
<evidence type="ECO:0000313" key="8">
    <source>
        <dbReference type="Proteomes" id="UP000324629"/>
    </source>
</evidence>
<dbReference type="Proteomes" id="UP000324629">
    <property type="component" value="Unassembled WGS sequence"/>
</dbReference>
<dbReference type="GO" id="GO:0005634">
    <property type="term" value="C:nucleus"/>
    <property type="evidence" value="ECO:0007669"/>
    <property type="project" value="UniProtKB-SubCell"/>
</dbReference>
<accession>A0A5J4NF22</accession>
<evidence type="ECO:0000256" key="5">
    <source>
        <dbReference type="SAM" id="MobiDB-lite"/>
    </source>
</evidence>
<dbReference type="InterPro" id="IPR035500">
    <property type="entry name" value="NHR-like_dom_sf"/>
</dbReference>
<dbReference type="SUPFAM" id="SSF48508">
    <property type="entry name" value="Nuclear receptor ligand-binding domain"/>
    <property type="match status" value="1"/>
</dbReference>
<evidence type="ECO:0000313" key="7">
    <source>
        <dbReference type="EMBL" id="KAA3674085.1"/>
    </source>
</evidence>
<dbReference type="GO" id="GO:0004879">
    <property type="term" value="F:nuclear receptor activity"/>
    <property type="evidence" value="ECO:0007669"/>
    <property type="project" value="InterPro"/>
</dbReference>
<dbReference type="GO" id="GO:0003677">
    <property type="term" value="F:DNA binding"/>
    <property type="evidence" value="ECO:0007669"/>
    <property type="project" value="InterPro"/>
</dbReference>
<name>A0A5J4NF22_9TREM</name>
<gene>
    <name evidence="7" type="ORF">DEA37_0008827</name>
</gene>
<keyword evidence="4" id="KW-0675">Receptor</keyword>
<dbReference type="EMBL" id="QNGE01003405">
    <property type="protein sequence ID" value="KAA3674085.1"/>
    <property type="molecule type" value="Genomic_DNA"/>
</dbReference>
<organism evidence="7 8">
    <name type="scientific">Paragonimus westermani</name>
    <dbReference type="NCBI Taxonomy" id="34504"/>
    <lineage>
        <taxon>Eukaryota</taxon>
        <taxon>Metazoa</taxon>
        <taxon>Spiralia</taxon>
        <taxon>Lophotrochozoa</taxon>
        <taxon>Platyhelminthes</taxon>
        <taxon>Trematoda</taxon>
        <taxon>Digenea</taxon>
        <taxon>Plagiorchiida</taxon>
        <taxon>Troglotremata</taxon>
        <taxon>Troglotrematidae</taxon>
        <taxon>Paragonimus</taxon>
    </lineage>
</organism>
<dbReference type="Gene3D" id="1.10.565.10">
    <property type="entry name" value="Retinoid X Receptor"/>
    <property type="match status" value="1"/>
</dbReference>
<comment type="subcellular location">
    <subcellularLocation>
        <location evidence="1">Nucleus</location>
    </subcellularLocation>
</comment>
<keyword evidence="2" id="KW-0805">Transcription regulation</keyword>